<reference evidence="2" key="1">
    <citation type="submission" date="2021-05" db="EMBL/GenBank/DDBJ databases">
        <authorList>
            <person name="Alioto T."/>
            <person name="Alioto T."/>
            <person name="Gomez Garrido J."/>
        </authorList>
    </citation>
    <scope>NUCLEOTIDE SEQUENCE</scope>
</reference>
<feature type="region of interest" description="Disordered" evidence="1">
    <location>
        <begin position="66"/>
        <end position="124"/>
    </location>
</feature>
<evidence type="ECO:0000313" key="2">
    <source>
        <dbReference type="EMBL" id="CAG6510889.1"/>
    </source>
</evidence>
<organism evidence="2">
    <name type="scientific">Culex pipiens</name>
    <name type="common">House mosquito</name>
    <dbReference type="NCBI Taxonomy" id="7175"/>
    <lineage>
        <taxon>Eukaryota</taxon>
        <taxon>Metazoa</taxon>
        <taxon>Ecdysozoa</taxon>
        <taxon>Arthropoda</taxon>
        <taxon>Hexapoda</taxon>
        <taxon>Insecta</taxon>
        <taxon>Pterygota</taxon>
        <taxon>Neoptera</taxon>
        <taxon>Endopterygota</taxon>
        <taxon>Diptera</taxon>
        <taxon>Nematocera</taxon>
        <taxon>Culicoidea</taxon>
        <taxon>Culicidae</taxon>
        <taxon>Culicinae</taxon>
        <taxon>Culicini</taxon>
        <taxon>Culex</taxon>
        <taxon>Culex</taxon>
    </lineage>
</organism>
<accession>A0A8D8DHF3</accession>
<sequence length="178" mass="19331">MRELRHSGAERVAQLPECALRVRDGIAAVVCDRALDEEEPAVFDVERLLPVGAAAPNVARAVYDRPGPSQRPALVQHHHAGADPVHEDADPEQKVRQRHHQLSHQVRAAHPGAGRRAAKAEPHRPGVCLSAVAVRVQSGQHSAGQRQEPTSGEDPGHGTYQLPRVLPRQAQPADGRRE</sequence>
<dbReference type="EMBL" id="HBUE01267500">
    <property type="protein sequence ID" value="CAG6562294.1"/>
    <property type="molecule type" value="Transcribed_RNA"/>
</dbReference>
<protein>
    <submittedName>
        <fullName evidence="2">(northern house mosquito) hypothetical protein</fullName>
    </submittedName>
</protein>
<evidence type="ECO:0000256" key="1">
    <source>
        <dbReference type="SAM" id="MobiDB-lite"/>
    </source>
</evidence>
<proteinExistence type="predicted"/>
<name>A0A8D8DHF3_CULPI</name>
<dbReference type="EMBL" id="HBUE01162310">
    <property type="protein sequence ID" value="CAG6510889.1"/>
    <property type="molecule type" value="Transcribed_RNA"/>
</dbReference>
<dbReference type="AlphaFoldDB" id="A0A8D8DHF3"/>
<feature type="compositionally biased region" description="Polar residues" evidence="1">
    <location>
        <begin position="137"/>
        <end position="150"/>
    </location>
</feature>
<feature type="region of interest" description="Disordered" evidence="1">
    <location>
        <begin position="136"/>
        <end position="178"/>
    </location>
</feature>
<feature type="compositionally biased region" description="Basic and acidic residues" evidence="1">
    <location>
        <begin position="80"/>
        <end position="95"/>
    </location>
</feature>